<dbReference type="Proteomes" id="UP000616769">
    <property type="component" value="Unassembled WGS sequence"/>
</dbReference>
<comment type="caution">
    <text evidence="3">The sequence shown here is derived from an EMBL/GenBank/DDBJ whole genome shotgun (WGS) entry which is preliminary data.</text>
</comment>
<dbReference type="VEuPathDB" id="VectorBase:SSCA000944"/>
<evidence type="ECO:0000256" key="2">
    <source>
        <dbReference type="ARBA" id="ARBA00023054"/>
    </source>
</evidence>
<dbReference type="PANTHER" id="PTHR12186">
    <property type="entry name" value="SIKE FAMILY MEMBER"/>
    <property type="match status" value="1"/>
</dbReference>
<keyword evidence="2" id="KW-0175">Coiled coil</keyword>
<evidence type="ECO:0000313" key="4">
    <source>
        <dbReference type="Proteomes" id="UP000616769"/>
    </source>
</evidence>
<proteinExistence type="inferred from homology"/>
<dbReference type="InterPro" id="IPR008555">
    <property type="entry name" value="SIKE"/>
</dbReference>
<evidence type="ECO:0000256" key="1">
    <source>
        <dbReference type="ARBA" id="ARBA00005537"/>
    </source>
</evidence>
<dbReference type="EMBL" id="JXLN01010556">
    <property type="protein sequence ID" value="KPM05920.1"/>
    <property type="molecule type" value="Genomic_DNA"/>
</dbReference>
<sequence>MEKIQTISQSTEELQRLTKLNEEYKKELKNLNDCYRYQSRESLIRSLEKETTLIRDLKNENQELERNIKDHREALIMIMKKFKDQGIELEKLNDIDKLYWIKDDLVLDREKFLQSKFKELIPLMKSACLFDEMNIETQEKLIAQITKKNLQMKKLLFTKKELIDEDD</sequence>
<evidence type="ECO:0000313" key="3">
    <source>
        <dbReference type="EMBL" id="KPM05920.1"/>
    </source>
</evidence>
<comment type="similarity">
    <text evidence="1">Belongs to the SIKE family.</text>
</comment>
<dbReference type="Pfam" id="PF05769">
    <property type="entry name" value="SIKE"/>
    <property type="match status" value="1"/>
</dbReference>
<name>A0A132A684_SARSC</name>
<accession>A0A132A684</accession>
<dbReference type="AlphaFoldDB" id="A0A132A684"/>
<protein>
    <submittedName>
        <fullName evidence="3">DUF837 domain containing protein 1</fullName>
    </submittedName>
</protein>
<reference evidence="3 4" key="1">
    <citation type="journal article" date="2015" name="Parasit. Vectors">
        <title>Draft genome of the scabies mite.</title>
        <authorList>
            <person name="Rider S.D.Jr."/>
            <person name="Morgan M.S."/>
            <person name="Arlian L.G."/>
        </authorList>
    </citation>
    <scope>NUCLEOTIDE SEQUENCE [LARGE SCALE GENOMIC DNA]</scope>
    <source>
        <strain evidence="3">Arlian Lab</strain>
    </source>
</reference>
<organism evidence="3 4">
    <name type="scientific">Sarcoptes scabiei</name>
    <name type="common">Itch mite</name>
    <name type="synonym">Acarus scabiei</name>
    <dbReference type="NCBI Taxonomy" id="52283"/>
    <lineage>
        <taxon>Eukaryota</taxon>
        <taxon>Metazoa</taxon>
        <taxon>Ecdysozoa</taxon>
        <taxon>Arthropoda</taxon>
        <taxon>Chelicerata</taxon>
        <taxon>Arachnida</taxon>
        <taxon>Acari</taxon>
        <taxon>Acariformes</taxon>
        <taxon>Sarcoptiformes</taxon>
        <taxon>Astigmata</taxon>
        <taxon>Psoroptidia</taxon>
        <taxon>Sarcoptoidea</taxon>
        <taxon>Sarcoptidae</taxon>
        <taxon>Sarcoptinae</taxon>
        <taxon>Sarcoptes</taxon>
    </lineage>
</organism>
<dbReference type="OrthoDB" id="21214at2759"/>
<dbReference type="PANTHER" id="PTHR12186:SF2">
    <property type="entry name" value="FGFR1 ONCOGENE PARTNER 2 HOMOLOG"/>
    <property type="match status" value="1"/>
</dbReference>
<gene>
    <name evidence="3" type="ORF">QR98_0043920</name>
</gene>